<keyword evidence="2" id="KW-0472">Membrane</keyword>
<feature type="transmembrane region" description="Helical" evidence="2">
    <location>
        <begin position="329"/>
        <end position="351"/>
    </location>
</feature>
<dbReference type="Proteomes" id="UP000448235">
    <property type="component" value="Unassembled WGS sequence"/>
</dbReference>
<evidence type="ECO:0000313" key="4">
    <source>
        <dbReference type="EMBL" id="NAW12371.1"/>
    </source>
</evidence>
<dbReference type="PROSITE" id="PS50855">
    <property type="entry name" value="COX1"/>
    <property type="match status" value="1"/>
</dbReference>
<dbReference type="Gene3D" id="1.20.210.10">
    <property type="entry name" value="Cytochrome c oxidase-like, subunit I domain"/>
    <property type="match status" value="1"/>
</dbReference>
<dbReference type="RefSeq" id="WP_161422871.1">
    <property type="nucleotide sequence ID" value="NZ_JARWMY010000012.1"/>
</dbReference>
<gene>
    <name evidence="4" type="ORF">GRB80_05895</name>
</gene>
<feature type="transmembrane region" description="Helical" evidence="2">
    <location>
        <begin position="495"/>
        <end position="515"/>
    </location>
</feature>
<dbReference type="InterPro" id="IPR023616">
    <property type="entry name" value="Cyt_c_oxase-like_su1_dom"/>
</dbReference>
<evidence type="ECO:0000313" key="5">
    <source>
        <dbReference type="Proteomes" id="UP000448235"/>
    </source>
</evidence>
<feature type="transmembrane region" description="Helical" evidence="2">
    <location>
        <begin position="234"/>
        <end position="256"/>
    </location>
</feature>
<feature type="transmembrane region" description="Helical" evidence="2">
    <location>
        <begin position="135"/>
        <end position="154"/>
    </location>
</feature>
<evidence type="ECO:0000256" key="2">
    <source>
        <dbReference type="SAM" id="Phobius"/>
    </source>
</evidence>
<accession>A0A7X4VY72</accession>
<feature type="transmembrane region" description="Helical" evidence="2">
    <location>
        <begin position="409"/>
        <end position="429"/>
    </location>
</feature>
<dbReference type="InterPro" id="IPR036927">
    <property type="entry name" value="Cyt_c_oxase-like_su1_sf"/>
</dbReference>
<reference evidence="4 5" key="1">
    <citation type="submission" date="2019-12" db="EMBL/GenBank/DDBJ databases">
        <title>Draft genome sequencing of Halomonas icarensis D1-1.</title>
        <authorList>
            <person name="Pandiyan K."/>
            <person name="Kushwaha P."/>
            <person name="Gowdham M."/>
            <person name="Chakdar H."/>
            <person name="Singh A."/>
            <person name="Kumar M."/>
            <person name="Saxena A.K."/>
        </authorList>
    </citation>
    <scope>NUCLEOTIDE SEQUENCE [LARGE SCALE GENOMIC DNA]</scope>
    <source>
        <strain evidence="4 5">D1-1</strain>
    </source>
</reference>
<keyword evidence="2" id="KW-0812">Transmembrane</keyword>
<dbReference type="PANTHER" id="PTHR10422:SF29">
    <property type="entry name" value="CYTOCHROME C OXIDASE SUBUNIT 1 HOMOLOG, BACTEROID"/>
    <property type="match status" value="1"/>
</dbReference>
<sequence>MTPTIAILLIITFVVSAVGLLLLIWSIATNQFGHGRLAARTIFLEGEEGHGEDPARDAGSEQADADISHEELQTREVADQSSRQAALAWLGSAVFWLLVGSAYGLLTSGKFHWPELLADSEWLTFGRVRPMHLNAVAYGWASMAGVGVAIFLIPRLFKTALVGGRYALSGAGLWNLGMILGLVAINLGLSDGEEWLEFPWQVDILFVIGGGLCAIPLVLTAANRRVSHLYVTSWYLLAALVWFPILFLLANLPGLFPGASGATVNWWFAHNVLGLWVTPIGVGIAYYMIPKILGRPIISYQLSLIGFWSLALFYSQVGIHHLVGGPVPTWLVTLSIVHSVMMSIPVITVAINHHGTMWGHFGMLRRSPTLRFVWIGALMYTVSSLQGSMEALRSVNVITHFTHYTVGHAHLGMYAFLSMILFGAIYFIMPRLLNWEWPWRPLITLHFWLVSIGILIYVVALSVGGWLQGLALLDADTPFMEIVRLTLPYLETRTLGGAMMALGHLIFAIHFVAMLTRRGKDRRQPTLFRAGERQHKHSSVEAQQ</sequence>
<evidence type="ECO:0000259" key="3">
    <source>
        <dbReference type="PROSITE" id="PS50855"/>
    </source>
</evidence>
<protein>
    <recommendedName>
        <fullName evidence="3">Cytochrome oxidase subunit I profile domain-containing protein</fullName>
    </recommendedName>
</protein>
<dbReference type="InterPro" id="IPR000883">
    <property type="entry name" value="Cyt_C_Oxase_1"/>
</dbReference>
<comment type="caution">
    <text evidence="4">The sequence shown here is derived from an EMBL/GenBank/DDBJ whole genome shotgun (WGS) entry which is preliminary data.</text>
</comment>
<feature type="transmembrane region" description="Helical" evidence="2">
    <location>
        <begin position="200"/>
        <end position="222"/>
    </location>
</feature>
<evidence type="ECO:0000256" key="1">
    <source>
        <dbReference type="ARBA" id="ARBA00022660"/>
    </source>
</evidence>
<dbReference type="GO" id="GO:0016020">
    <property type="term" value="C:membrane"/>
    <property type="evidence" value="ECO:0007669"/>
    <property type="project" value="InterPro"/>
</dbReference>
<dbReference type="GO" id="GO:0006119">
    <property type="term" value="P:oxidative phosphorylation"/>
    <property type="evidence" value="ECO:0007669"/>
    <property type="project" value="UniProtKB-UniPathway"/>
</dbReference>
<feature type="transmembrane region" description="Helical" evidence="2">
    <location>
        <begin position="372"/>
        <end position="389"/>
    </location>
</feature>
<feature type="transmembrane region" description="Helical" evidence="2">
    <location>
        <begin position="441"/>
        <end position="467"/>
    </location>
</feature>
<keyword evidence="1" id="KW-0679">Respiratory chain</keyword>
<feature type="domain" description="Cytochrome oxidase subunit I profile" evidence="3">
    <location>
        <begin position="82"/>
        <end position="544"/>
    </location>
</feature>
<feature type="transmembrane region" description="Helical" evidence="2">
    <location>
        <begin position="6"/>
        <end position="28"/>
    </location>
</feature>
<organism evidence="4 5">
    <name type="scientific">Halomonas icarae</name>
    <dbReference type="NCBI Taxonomy" id="2691040"/>
    <lineage>
        <taxon>Bacteria</taxon>
        <taxon>Pseudomonadati</taxon>
        <taxon>Pseudomonadota</taxon>
        <taxon>Gammaproteobacteria</taxon>
        <taxon>Oceanospirillales</taxon>
        <taxon>Halomonadaceae</taxon>
        <taxon>Halomonas</taxon>
    </lineage>
</organism>
<dbReference type="PANTHER" id="PTHR10422">
    <property type="entry name" value="CYTOCHROME C OXIDASE SUBUNIT 1"/>
    <property type="match status" value="1"/>
</dbReference>
<dbReference type="GO" id="GO:0015990">
    <property type="term" value="P:electron transport coupled proton transport"/>
    <property type="evidence" value="ECO:0007669"/>
    <property type="project" value="TreeGrafter"/>
</dbReference>
<keyword evidence="1" id="KW-0813">Transport</keyword>
<dbReference type="EMBL" id="WUTS01000001">
    <property type="protein sequence ID" value="NAW12371.1"/>
    <property type="molecule type" value="Genomic_DNA"/>
</dbReference>
<keyword evidence="5" id="KW-1185">Reference proteome</keyword>
<dbReference type="SUPFAM" id="SSF81442">
    <property type="entry name" value="Cytochrome c oxidase subunit I-like"/>
    <property type="match status" value="1"/>
</dbReference>
<keyword evidence="2" id="KW-1133">Transmembrane helix</keyword>
<feature type="transmembrane region" description="Helical" evidence="2">
    <location>
        <begin position="268"/>
        <end position="289"/>
    </location>
</feature>
<proteinExistence type="predicted"/>
<dbReference type="UniPathway" id="UPA00705"/>
<dbReference type="AlphaFoldDB" id="A0A7X4VY72"/>
<dbReference type="GO" id="GO:0004129">
    <property type="term" value="F:cytochrome-c oxidase activity"/>
    <property type="evidence" value="ECO:0007669"/>
    <property type="project" value="InterPro"/>
</dbReference>
<dbReference type="Pfam" id="PF00115">
    <property type="entry name" value="COX1"/>
    <property type="match status" value="1"/>
</dbReference>
<name>A0A7X4VY72_9GAMM</name>
<dbReference type="GO" id="GO:0022904">
    <property type="term" value="P:respiratory electron transport chain"/>
    <property type="evidence" value="ECO:0007669"/>
    <property type="project" value="TreeGrafter"/>
</dbReference>
<feature type="transmembrane region" description="Helical" evidence="2">
    <location>
        <begin position="301"/>
        <end position="323"/>
    </location>
</feature>
<feature type="transmembrane region" description="Helical" evidence="2">
    <location>
        <begin position="166"/>
        <end position="188"/>
    </location>
</feature>
<keyword evidence="1" id="KW-0249">Electron transport</keyword>
<feature type="transmembrane region" description="Helical" evidence="2">
    <location>
        <begin position="85"/>
        <end position="106"/>
    </location>
</feature>
<dbReference type="GO" id="GO:0020037">
    <property type="term" value="F:heme binding"/>
    <property type="evidence" value="ECO:0007669"/>
    <property type="project" value="InterPro"/>
</dbReference>